<keyword evidence="2" id="KW-1185">Reference proteome</keyword>
<dbReference type="EMBL" id="AEYE02000016">
    <property type="protein sequence ID" value="EPE97216.1"/>
    <property type="molecule type" value="Genomic_DNA"/>
</dbReference>
<name>S3HVN4_9HYPH</name>
<sequence length="128" mass="14512">MQEPRSSLHDDADPAFEAGLRMLIDGGMFQGTRRDKELSDQPFPFNAHVLGAVLPTHEQTGQSGVLSKLTRGGFGATIYTTHDPDRIHRFEVKKLDCRSRVVILRKVRRSLDQEEERCRAKETDNAIH</sequence>
<protein>
    <submittedName>
        <fullName evidence="1">Beta-lactamase</fullName>
    </submittedName>
</protein>
<dbReference type="InterPro" id="IPR036866">
    <property type="entry name" value="RibonucZ/Hydroxyglut_hydro"/>
</dbReference>
<dbReference type="Gene3D" id="3.60.15.10">
    <property type="entry name" value="Ribonuclease Z/Hydroxyacylglutathione hydrolase-like"/>
    <property type="match status" value="1"/>
</dbReference>
<reference evidence="1 2" key="1">
    <citation type="journal article" date="2012" name="J. Bacteriol.">
        <title>Genome sequence of Rhizobium grahamii CCGE502, a broad-host-range symbiont with low nodulation competitiveness in Phaseolus vulgaris.</title>
        <authorList>
            <person name="Althabegoiti M.J."/>
            <person name="Lozano L."/>
            <person name="Torres-Tejerizo G."/>
            <person name="Ormeno-Orrillo E."/>
            <person name="Rogel M.A."/>
            <person name="Gonzalez V."/>
            <person name="Martinez-Romero E."/>
        </authorList>
    </citation>
    <scope>NUCLEOTIDE SEQUENCE [LARGE SCALE GENOMIC DNA]</scope>
    <source>
        <strain evidence="1 2">CCGE 502</strain>
    </source>
</reference>
<dbReference type="AlphaFoldDB" id="S3HVN4"/>
<gene>
    <name evidence="1" type="ORF">RGCCGE502_16680</name>
</gene>
<dbReference type="STRING" id="990285.RGCCGE502_16680"/>
<dbReference type="eggNOG" id="COG1236">
    <property type="taxonomic scope" value="Bacteria"/>
</dbReference>
<comment type="caution">
    <text evidence="1">The sequence shown here is derived from an EMBL/GenBank/DDBJ whole genome shotgun (WGS) entry which is preliminary data.</text>
</comment>
<evidence type="ECO:0000313" key="2">
    <source>
        <dbReference type="Proteomes" id="UP000014411"/>
    </source>
</evidence>
<organism evidence="1 2">
    <name type="scientific">Rhizobium grahamii CCGE 502</name>
    <dbReference type="NCBI Taxonomy" id="990285"/>
    <lineage>
        <taxon>Bacteria</taxon>
        <taxon>Pseudomonadati</taxon>
        <taxon>Pseudomonadota</taxon>
        <taxon>Alphaproteobacteria</taxon>
        <taxon>Hyphomicrobiales</taxon>
        <taxon>Rhizobiaceae</taxon>
        <taxon>Rhizobium/Agrobacterium group</taxon>
        <taxon>Rhizobium</taxon>
    </lineage>
</organism>
<dbReference type="HOGENOM" id="CLU_1957791_0_0_5"/>
<evidence type="ECO:0000313" key="1">
    <source>
        <dbReference type="EMBL" id="EPE97216.1"/>
    </source>
</evidence>
<proteinExistence type="predicted"/>
<dbReference type="Proteomes" id="UP000014411">
    <property type="component" value="Unassembled WGS sequence"/>
</dbReference>
<accession>S3HVN4</accession>